<reference evidence="5 8" key="3">
    <citation type="submission" date="2020-08" db="EMBL/GenBank/DDBJ databases">
        <title>Genomic Encyclopedia of Type Strains, Phase IV (KMG-IV): sequencing the most valuable type-strain genomes for metagenomic binning, comparative biology and taxonomic classification.</title>
        <authorList>
            <person name="Goeker M."/>
        </authorList>
    </citation>
    <scope>NUCLEOTIDE SEQUENCE [LARGE SCALE GENOMIC DNA]</scope>
    <source>
        <strain evidence="5 8">DSM 23868</strain>
    </source>
</reference>
<dbReference type="PANTHER" id="PTHR46796">
    <property type="entry name" value="HTH-TYPE TRANSCRIPTIONAL ACTIVATOR RHAS-RELATED"/>
    <property type="match status" value="1"/>
</dbReference>
<proteinExistence type="predicted"/>
<evidence type="ECO:0000313" key="8">
    <source>
        <dbReference type="Proteomes" id="UP000553980"/>
    </source>
</evidence>
<feature type="domain" description="HTH araC/xylS-type" evidence="4">
    <location>
        <begin position="194"/>
        <end position="291"/>
    </location>
</feature>
<comment type="caution">
    <text evidence="6">The sequence shown here is derived from an EMBL/GenBank/DDBJ whole genome shotgun (WGS) entry which is preliminary data.</text>
</comment>
<evidence type="ECO:0000313" key="6">
    <source>
        <dbReference type="EMBL" id="TNV15514.1"/>
    </source>
</evidence>
<evidence type="ECO:0000313" key="7">
    <source>
        <dbReference type="Proteomes" id="UP000313390"/>
    </source>
</evidence>
<evidence type="ECO:0000256" key="3">
    <source>
        <dbReference type="ARBA" id="ARBA00023163"/>
    </source>
</evidence>
<dbReference type="Proteomes" id="UP000313390">
    <property type="component" value="Unassembled WGS sequence"/>
</dbReference>
<dbReference type="SMART" id="SM00342">
    <property type="entry name" value="HTH_ARAC"/>
    <property type="match status" value="1"/>
</dbReference>
<dbReference type="RefSeq" id="WP_140019137.1">
    <property type="nucleotide sequence ID" value="NZ_JACIEX010000001.1"/>
</dbReference>
<dbReference type="PROSITE" id="PS01124">
    <property type="entry name" value="HTH_ARAC_FAMILY_2"/>
    <property type="match status" value="1"/>
</dbReference>
<dbReference type="EMBL" id="JACIEX010000001">
    <property type="protein sequence ID" value="MBB4092041.1"/>
    <property type="molecule type" value="Genomic_DNA"/>
</dbReference>
<name>A0A5C5CWU0_9HYPH</name>
<dbReference type="PANTHER" id="PTHR46796:SF10">
    <property type="entry name" value="TRANSCRIPTIONAL ACTIVATOR FEAR"/>
    <property type="match status" value="1"/>
</dbReference>
<dbReference type="GO" id="GO:0003700">
    <property type="term" value="F:DNA-binding transcription factor activity"/>
    <property type="evidence" value="ECO:0007669"/>
    <property type="project" value="InterPro"/>
</dbReference>
<dbReference type="OrthoDB" id="8442171at2"/>
<dbReference type="InterPro" id="IPR009057">
    <property type="entry name" value="Homeodomain-like_sf"/>
</dbReference>
<dbReference type="Pfam" id="PF12833">
    <property type="entry name" value="HTH_18"/>
    <property type="match status" value="1"/>
</dbReference>
<dbReference type="SUPFAM" id="SSF46689">
    <property type="entry name" value="Homeodomain-like"/>
    <property type="match status" value="2"/>
</dbReference>
<reference evidence="6" key="2">
    <citation type="submission" date="2019-06" db="EMBL/GenBank/DDBJ databases">
        <authorList>
            <person name="Hu M."/>
        </authorList>
    </citation>
    <scope>NUCLEOTIDE SEQUENCE</scope>
    <source>
        <strain evidence="6">08RB2639</strain>
    </source>
</reference>
<dbReference type="EMBL" id="VEWK01000001">
    <property type="protein sequence ID" value="TNV15514.1"/>
    <property type="molecule type" value="Genomic_DNA"/>
</dbReference>
<evidence type="ECO:0000259" key="4">
    <source>
        <dbReference type="PROSITE" id="PS01124"/>
    </source>
</evidence>
<evidence type="ECO:0000256" key="2">
    <source>
        <dbReference type="ARBA" id="ARBA00023125"/>
    </source>
</evidence>
<keyword evidence="1" id="KW-0805">Transcription regulation</keyword>
<sequence length="291" mass="32256">MSLAIDLPSVISSDESAERRANEEAEVPGTKCGLTCATTQIGPVSYHGNGTTFIILREQVYNLRWYSSVWTGEKSSCSAGTVFIIPASTDLSIYWPERAEIVIGQFDEQLAQDALFESSLFGENNGFRSAIKFSCKECLPICHMIWEEICQRSGQGESYLNALGLVLSHTIALSLLNDRALIDSKGGLSAIASHQIEAYLDQNFHKPLSVPDMAELLGISAGHFSTCFRISFGQTPHQYLMGLRLDEAERCLRKTSMTISEIARHLNFSSQSHLTTALRKYRHATPGELRR</sequence>
<protein>
    <submittedName>
        <fullName evidence="5">AraC-like DNA-binding protein</fullName>
    </submittedName>
    <submittedName>
        <fullName evidence="6">Helix-turn-helix transcriptional regulator</fullName>
    </submittedName>
</protein>
<dbReference type="Gene3D" id="1.10.10.60">
    <property type="entry name" value="Homeodomain-like"/>
    <property type="match status" value="1"/>
</dbReference>
<dbReference type="GO" id="GO:0043565">
    <property type="term" value="F:sequence-specific DNA binding"/>
    <property type="evidence" value="ECO:0007669"/>
    <property type="project" value="InterPro"/>
</dbReference>
<keyword evidence="8" id="KW-1185">Reference proteome</keyword>
<keyword evidence="3" id="KW-0804">Transcription</keyword>
<dbReference type="InterPro" id="IPR050204">
    <property type="entry name" value="AraC_XylS_family_regulators"/>
</dbReference>
<accession>A0A5C5CWU0</accession>
<dbReference type="AlphaFoldDB" id="A0A5C5CWU0"/>
<organism evidence="6 7">
    <name type="scientific">Brucella pecoris</name>
    <dbReference type="NCBI Taxonomy" id="867683"/>
    <lineage>
        <taxon>Bacteria</taxon>
        <taxon>Pseudomonadati</taxon>
        <taxon>Pseudomonadota</taxon>
        <taxon>Alphaproteobacteria</taxon>
        <taxon>Hyphomicrobiales</taxon>
        <taxon>Brucellaceae</taxon>
        <taxon>Brucella/Ochrobactrum group</taxon>
        <taxon>Brucella</taxon>
    </lineage>
</organism>
<reference evidence="6 7" key="1">
    <citation type="journal article" date="2011" name="Int. J. Syst. Evol. Microbiol.">
        <title>Ochrobactrum pecoris sp. nov., isolated from farm animals.</title>
        <authorList>
            <person name="Kampfer P."/>
            <person name="Huber B."/>
            <person name="Busse H.J."/>
            <person name="Scholz H.C."/>
            <person name="Tomaso H."/>
            <person name="Hotzel H."/>
            <person name="Melzer F."/>
        </authorList>
    </citation>
    <scope>NUCLEOTIDE SEQUENCE [LARGE SCALE GENOMIC DNA]</scope>
    <source>
        <strain evidence="6 7">08RB2639</strain>
    </source>
</reference>
<dbReference type="Proteomes" id="UP000553980">
    <property type="component" value="Unassembled WGS sequence"/>
</dbReference>
<evidence type="ECO:0000313" key="5">
    <source>
        <dbReference type="EMBL" id="MBB4092041.1"/>
    </source>
</evidence>
<gene>
    <name evidence="6" type="ORF">FIB18_01785</name>
    <name evidence="5" type="ORF">GGQ79_000514</name>
</gene>
<dbReference type="InterPro" id="IPR018060">
    <property type="entry name" value="HTH_AraC"/>
</dbReference>
<evidence type="ECO:0000256" key="1">
    <source>
        <dbReference type="ARBA" id="ARBA00023015"/>
    </source>
</evidence>
<keyword evidence="2 5" id="KW-0238">DNA-binding</keyword>